<feature type="region of interest" description="Disordered" evidence="6">
    <location>
        <begin position="452"/>
        <end position="614"/>
    </location>
</feature>
<evidence type="ECO:0000259" key="7">
    <source>
        <dbReference type="PROSITE" id="PS50003"/>
    </source>
</evidence>
<feature type="domain" description="Arf-GAP" evidence="8">
    <location>
        <begin position="747"/>
        <end position="872"/>
    </location>
</feature>
<dbReference type="CDD" id="cd08204">
    <property type="entry name" value="ArfGap"/>
    <property type="match status" value="1"/>
</dbReference>
<dbReference type="PANTHER" id="PTHR23180:SF160">
    <property type="entry name" value="ADP-RIBOSYLATION FACTOR GTPASE-ACTIVATING PROTEIN EFFECTOR PROTEIN 1"/>
    <property type="match status" value="1"/>
</dbReference>
<keyword evidence="1" id="KW-0343">GTPase activation</keyword>
<organism evidence="9">
    <name type="scientific">Amphimedon queenslandica</name>
    <name type="common">Sponge</name>
    <dbReference type="NCBI Taxonomy" id="400682"/>
    <lineage>
        <taxon>Eukaryota</taxon>
        <taxon>Metazoa</taxon>
        <taxon>Porifera</taxon>
        <taxon>Demospongiae</taxon>
        <taxon>Heteroscleromorpha</taxon>
        <taxon>Haplosclerida</taxon>
        <taxon>Niphatidae</taxon>
        <taxon>Amphimedon</taxon>
    </lineage>
</organism>
<dbReference type="InterPro" id="IPR045258">
    <property type="entry name" value="ACAP1/2/3-like"/>
</dbReference>
<dbReference type="InterPro" id="IPR037278">
    <property type="entry name" value="ARFGAP/RecO"/>
</dbReference>
<dbReference type="SUPFAM" id="SSF103657">
    <property type="entry name" value="BAR/IMD domain-like"/>
    <property type="match status" value="1"/>
</dbReference>
<gene>
    <name evidence="9" type="primary">100637851</name>
</gene>
<dbReference type="InterPro" id="IPR027267">
    <property type="entry name" value="AH/BAR_dom_sf"/>
</dbReference>
<dbReference type="InterPro" id="IPR004148">
    <property type="entry name" value="BAR_dom"/>
</dbReference>
<feature type="compositionally biased region" description="Polar residues" evidence="6">
    <location>
        <begin position="568"/>
        <end position="597"/>
    </location>
</feature>
<name>A0A1X7TXQ5_AMPQE</name>
<dbReference type="EnsemblMetazoa" id="XM_003389514.3">
    <property type="protein sequence ID" value="XP_003389562.1"/>
    <property type="gene ID" value="LOC100637851"/>
</dbReference>
<dbReference type="SMART" id="SM00105">
    <property type="entry name" value="ArfGap"/>
    <property type="match status" value="1"/>
</dbReference>
<protein>
    <submittedName>
        <fullName evidence="9">Uncharacterized protein</fullName>
    </submittedName>
</protein>
<feature type="compositionally biased region" description="Basic residues" evidence="6">
    <location>
        <begin position="518"/>
        <end position="533"/>
    </location>
</feature>
<reference evidence="10" key="1">
    <citation type="journal article" date="2010" name="Nature">
        <title>The Amphimedon queenslandica genome and the evolution of animal complexity.</title>
        <authorList>
            <person name="Srivastava M."/>
            <person name="Simakov O."/>
            <person name="Chapman J."/>
            <person name="Fahey B."/>
            <person name="Gauthier M.E."/>
            <person name="Mitros T."/>
            <person name="Richards G.S."/>
            <person name="Conaco C."/>
            <person name="Dacre M."/>
            <person name="Hellsten U."/>
            <person name="Larroux C."/>
            <person name="Putnam N.H."/>
            <person name="Stanke M."/>
            <person name="Adamska M."/>
            <person name="Darling A."/>
            <person name="Degnan S.M."/>
            <person name="Oakley T.H."/>
            <person name="Plachetzki D.C."/>
            <person name="Zhai Y."/>
            <person name="Adamski M."/>
            <person name="Calcino A."/>
            <person name="Cummins S.F."/>
            <person name="Goodstein D.M."/>
            <person name="Harris C."/>
            <person name="Jackson D.J."/>
            <person name="Leys S.P."/>
            <person name="Shu S."/>
            <person name="Woodcroft B.J."/>
            <person name="Vervoort M."/>
            <person name="Kosik K.S."/>
            <person name="Manning G."/>
            <person name="Degnan B.M."/>
            <person name="Rokhsar D.S."/>
        </authorList>
    </citation>
    <scope>NUCLEOTIDE SEQUENCE [LARGE SCALE GENOMIC DNA]</scope>
</reference>
<keyword evidence="10" id="KW-1185">Reference proteome</keyword>
<keyword evidence="3 5" id="KW-0863">Zinc-finger</keyword>
<dbReference type="STRING" id="400682.A0A1X7TXQ5"/>
<evidence type="ECO:0000313" key="10">
    <source>
        <dbReference type="Proteomes" id="UP000007879"/>
    </source>
</evidence>
<dbReference type="Gene3D" id="1.10.220.150">
    <property type="entry name" value="Arf GTPase activating protein"/>
    <property type="match status" value="1"/>
</dbReference>
<dbReference type="PROSITE" id="PS50115">
    <property type="entry name" value="ARFGAP"/>
    <property type="match status" value="1"/>
</dbReference>
<dbReference type="FunFam" id="1.10.220.150:FF:000009">
    <property type="entry name" value="stromal membrane-associated protein 1 isoform X1"/>
    <property type="match status" value="1"/>
</dbReference>
<dbReference type="Pfam" id="PF01412">
    <property type="entry name" value="ArfGap"/>
    <property type="match status" value="1"/>
</dbReference>
<evidence type="ECO:0000256" key="3">
    <source>
        <dbReference type="ARBA" id="ARBA00022771"/>
    </source>
</evidence>
<evidence type="ECO:0000256" key="4">
    <source>
        <dbReference type="ARBA" id="ARBA00022833"/>
    </source>
</evidence>
<dbReference type="Pfam" id="PF00169">
    <property type="entry name" value="PH"/>
    <property type="match status" value="1"/>
</dbReference>
<dbReference type="InterPro" id="IPR011993">
    <property type="entry name" value="PH-like_dom_sf"/>
</dbReference>
<dbReference type="SUPFAM" id="SSF57863">
    <property type="entry name" value="ArfGap/RecO-like zinc finger"/>
    <property type="match status" value="1"/>
</dbReference>
<dbReference type="GO" id="GO:0005737">
    <property type="term" value="C:cytoplasm"/>
    <property type="evidence" value="ECO:0007669"/>
    <property type="project" value="InterPro"/>
</dbReference>
<dbReference type="InterPro" id="IPR001164">
    <property type="entry name" value="ArfGAP_dom"/>
</dbReference>
<evidence type="ECO:0000313" key="9">
    <source>
        <dbReference type="EnsemblMetazoa" id="Aqu2.1.20028_001"/>
    </source>
</evidence>
<dbReference type="PROSITE" id="PS50003">
    <property type="entry name" value="PH_DOMAIN"/>
    <property type="match status" value="1"/>
</dbReference>
<dbReference type="KEGG" id="aqu:100637851"/>
<evidence type="ECO:0000256" key="2">
    <source>
        <dbReference type="ARBA" id="ARBA00022723"/>
    </source>
</evidence>
<evidence type="ECO:0000256" key="6">
    <source>
        <dbReference type="SAM" id="MobiDB-lite"/>
    </source>
</evidence>
<dbReference type="InterPro" id="IPR001849">
    <property type="entry name" value="PH_domain"/>
</dbReference>
<accession>A0A1X7TXQ5</accession>
<sequence>MPESAGTAKADIPEDIKHLKNFPHYDASLHDNPKFRQNLSSWANKTEKLSTVLDALANGFSDFYSTGLQQYKAASSIVGSLQKMSQLLENSSPTITDTLNKFVESMNNMWYYYETFLEQTQTLTVDPIRKMAKQFSILKGIYEELQHYRKEFIMAADQMCACRHVSKLNDSQQFNQLAEACYNAQKTYQLVLSKYLTCLREAHTSDMMDLLRKLMEHFLTIYSYHNYCAEQMKDMEVYLTHLHSQTKEWKLFYCSEMELWNELQRQIKRVVMFEHQHHMDLLPSIDTSGTRLGMLKVASKKKGLHSSSTGLGSSPMIPFTRTFSDQIPQSSLPSPSLTLDHMPKHISSPVQVHKTINETSQTSPNKSSASRTFSIPIFPETETSDKRLPFFERLKTRSNSDANLISPGLEEESEDDVLGSLRRRSQSIDDILSGDEKEASLETASRKIEAALGERKGKSSHRPLLSLWTNMRKDSKERKKQRKRTPSQGDDPPEEARSRSGSTTPVDCQSMDNSPYTNRKKKQSLQKKLKKARNSLYLFQQSERQDDKRGEEEEFEGRGSAEGGLSVEGSSISSGDQPLDSNSVTNVCPPSPATGSVNAVPVSPPHPREGEVKELIQPTPSSWIRSGYLMLRMKLPNNTYAWTYIYCVVHRELGQLMVQEQSLPEPRPLEDLMLCTCKAGTPDFIDRNYCFRVISPSSEHLFQALGEEDMKLWMSAVQEGIEEVIKHGDTGTRPAIGKREDEGELVPNAIKTILKVPGNKQCADCSSTDVQWASINLGIVLCIECSGVHRGLGVHVSKVRSLTLDKWNKSTVEFMKSQGNTKSNVYYEARLGKGVQYSDIHKPSANAGKTERIQFIQLKYVTLAFTPELTDH</sequence>
<evidence type="ECO:0000259" key="8">
    <source>
        <dbReference type="PROSITE" id="PS50115"/>
    </source>
</evidence>
<dbReference type="PRINTS" id="PR00405">
    <property type="entry name" value="REVINTRACTNG"/>
</dbReference>
<dbReference type="InParanoid" id="A0A1X7TXQ5"/>
<dbReference type="InterPro" id="IPR038508">
    <property type="entry name" value="ArfGAP_dom_sf"/>
</dbReference>
<dbReference type="PANTHER" id="PTHR23180">
    <property type="entry name" value="CENTAURIN/ARF"/>
    <property type="match status" value="1"/>
</dbReference>
<feature type="compositionally biased region" description="Polar residues" evidence="6">
    <location>
        <begin position="499"/>
        <end position="517"/>
    </location>
</feature>
<feature type="domain" description="PH" evidence="7">
    <location>
        <begin position="622"/>
        <end position="722"/>
    </location>
</feature>
<keyword evidence="4" id="KW-0862">Zinc</keyword>
<proteinExistence type="predicted"/>
<dbReference type="GO" id="GO:0008270">
    <property type="term" value="F:zinc ion binding"/>
    <property type="evidence" value="ECO:0007669"/>
    <property type="project" value="UniProtKB-KW"/>
</dbReference>
<dbReference type="AlphaFoldDB" id="A0A1X7TXQ5"/>
<dbReference type="Gene3D" id="2.30.29.30">
    <property type="entry name" value="Pleckstrin-homology domain (PH domain)/Phosphotyrosine-binding domain (PTB)"/>
    <property type="match status" value="1"/>
</dbReference>
<keyword evidence="2" id="KW-0479">Metal-binding</keyword>
<dbReference type="Gene3D" id="1.20.1270.60">
    <property type="entry name" value="Arfaptin homology (AH) domain/BAR domain"/>
    <property type="match status" value="1"/>
</dbReference>
<dbReference type="CDD" id="cd07307">
    <property type="entry name" value="BAR"/>
    <property type="match status" value="1"/>
</dbReference>
<dbReference type="OrthoDB" id="10070851at2759"/>
<evidence type="ECO:0000256" key="5">
    <source>
        <dbReference type="PROSITE-ProRule" id="PRU00288"/>
    </source>
</evidence>
<reference evidence="9" key="2">
    <citation type="submission" date="2017-05" db="UniProtKB">
        <authorList>
            <consortium name="EnsemblMetazoa"/>
        </authorList>
    </citation>
    <scope>IDENTIFICATION</scope>
</reference>
<dbReference type="SMART" id="SM00233">
    <property type="entry name" value="PH"/>
    <property type="match status" value="1"/>
</dbReference>
<dbReference type="Proteomes" id="UP000007879">
    <property type="component" value="Unassembled WGS sequence"/>
</dbReference>
<dbReference type="SUPFAM" id="SSF50729">
    <property type="entry name" value="PH domain-like"/>
    <property type="match status" value="1"/>
</dbReference>
<dbReference type="GO" id="GO:0005096">
    <property type="term" value="F:GTPase activator activity"/>
    <property type="evidence" value="ECO:0007669"/>
    <property type="project" value="UniProtKB-KW"/>
</dbReference>
<dbReference type="EnsemblMetazoa" id="Aqu2.1.20028_001">
    <property type="protein sequence ID" value="Aqu2.1.20028_001"/>
    <property type="gene ID" value="Aqu2.1.20028"/>
</dbReference>
<evidence type="ECO:0000256" key="1">
    <source>
        <dbReference type="ARBA" id="ARBA00022468"/>
    </source>
</evidence>
<dbReference type="Pfam" id="PF16746">
    <property type="entry name" value="BAR_3"/>
    <property type="match status" value="1"/>
</dbReference>
<feature type="compositionally biased region" description="Basic and acidic residues" evidence="6">
    <location>
        <begin position="543"/>
        <end position="559"/>
    </location>
</feature>